<dbReference type="Gene3D" id="3.90.79.10">
    <property type="entry name" value="Nucleoside Triphosphate Pyrophosphohydrolase"/>
    <property type="match status" value="1"/>
</dbReference>
<dbReference type="Pfam" id="PF00293">
    <property type="entry name" value="NUDIX"/>
    <property type="match status" value="1"/>
</dbReference>
<accession>A0A1I5UDC5</accession>
<keyword evidence="5" id="KW-1185">Reference proteome</keyword>
<gene>
    <name evidence="4" type="ORF">SAMN04487928_11233</name>
</gene>
<dbReference type="RefSeq" id="WP_074887570.1">
    <property type="nucleotide sequence ID" value="NZ_FOXO01000012.1"/>
</dbReference>
<dbReference type="GO" id="GO:0006753">
    <property type="term" value="P:nucleoside phosphate metabolic process"/>
    <property type="evidence" value="ECO:0007669"/>
    <property type="project" value="TreeGrafter"/>
</dbReference>
<evidence type="ECO:0000313" key="5">
    <source>
        <dbReference type="Proteomes" id="UP000182624"/>
    </source>
</evidence>
<evidence type="ECO:0000256" key="1">
    <source>
        <dbReference type="ARBA" id="ARBA00001946"/>
    </source>
</evidence>
<dbReference type="GO" id="GO:0016787">
    <property type="term" value="F:hydrolase activity"/>
    <property type="evidence" value="ECO:0007669"/>
    <property type="project" value="UniProtKB-KW"/>
</dbReference>
<evidence type="ECO:0000259" key="3">
    <source>
        <dbReference type="PROSITE" id="PS51462"/>
    </source>
</evidence>
<feature type="domain" description="Nudix hydrolase" evidence="3">
    <location>
        <begin position="44"/>
        <end position="191"/>
    </location>
</feature>
<protein>
    <submittedName>
        <fullName evidence="4">ADP-ribose pyrophosphatase</fullName>
    </submittedName>
</protein>
<dbReference type="AlphaFoldDB" id="A0A1I5UDC5"/>
<dbReference type="GO" id="GO:0019693">
    <property type="term" value="P:ribose phosphate metabolic process"/>
    <property type="evidence" value="ECO:0007669"/>
    <property type="project" value="TreeGrafter"/>
</dbReference>
<dbReference type="InterPro" id="IPR015797">
    <property type="entry name" value="NUDIX_hydrolase-like_dom_sf"/>
</dbReference>
<dbReference type="CDD" id="cd03424">
    <property type="entry name" value="NUDIX_ADPRase_Nudt5_UGPPase_Nudt14"/>
    <property type="match status" value="1"/>
</dbReference>
<proteinExistence type="predicted"/>
<dbReference type="PANTHER" id="PTHR11839:SF18">
    <property type="entry name" value="NUDIX HYDROLASE DOMAIN-CONTAINING PROTEIN"/>
    <property type="match status" value="1"/>
</dbReference>
<keyword evidence="2" id="KW-0378">Hydrolase</keyword>
<dbReference type="EMBL" id="FOXO01000012">
    <property type="protein sequence ID" value="SFP92646.1"/>
    <property type="molecule type" value="Genomic_DNA"/>
</dbReference>
<dbReference type="InterPro" id="IPR000086">
    <property type="entry name" value="NUDIX_hydrolase_dom"/>
</dbReference>
<organism evidence="4 5">
    <name type="scientific">Butyrivibrio proteoclasticus</name>
    <dbReference type="NCBI Taxonomy" id="43305"/>
    <lineage>
        <taxon>Bacteria</taxon>
        <taxon>Bacillati</taxon>
        <taxon>Bacillota</taxon>
        <taxon>Clostridia</taxon>
        <taxon>Lachnospirales</taxon>
        <taxon>Lachnospiraceae</taxon>
        <taxon>Butyrivibrio</taxon>
    </lineage>
</organism>
<sequence>MEDNGNLVWKLKKEEHVVQDEWIDFRRNDYELPNGEVIGPVYNYSKHSFSLIVATDENGDFICVRQYRHGIDEVTSEFPAGAIEYKEKSDVPYITSKNIVASEEDAFEAAKRELKEETGYVSDNWKHLLTTPANATLSNSNVHIYAATNCRKVTGQHLDDTEFLNVLTLSEKELKQRIFEGDFKQSLHVLAYYLFKDSNY</sequence>
<comment type="cofactor">
    <cofactor evidence="1">
        <name>Mg(2+)</name>
        <dbReference type="ChEBI" id="CHEBI:18420"/>
    </cofactor>
</comment>
<dbReference type="PANTHER" id="PTHR11839">
    <property type="entry name" value="UDP/ADP-SUGAR PYROPHOSPHATASE"/>
    <property type="match status" value="1"/>
</dbReference>
<dbReference type="Proteomes" id="UP000182624">
    <property type="component" value="Unassembled WGS sequence"/>
</dbReference>
<name>A0A1I5UDC5_9FIRM</name>
<reference evidence="5" key="1">
    <citation type="submission" date="2016-10" db="EMBL/GenBank/DDBJ databases">
        <authorList>
            <person name="Varghese N."/>
            <person name="Submissions S."/>
        </authorList>
    </citation>
    <scope>NUCLEOTIDE SEQUENCE [LARGE SCALE GENOMIC DNA]</scope>
    <source>
        <strain evidence="5">P18</strain>
    </source>
</reference>
<dbReference type="PROSITE" id="PS51462">
    <property type="entry name" value="NUDIX"/>
    <property type="match status" value="1"/>
</dbReference>
<dbReference type="SUPFAM" id="SSF55811">
    <property type="entry name" value="Nudix"/>
    <property type="match status" value="1"/>
</dbReference>
<dbReference type="OrthoDB" id="9806150at2"/>
<evidence type="ECO:0000256" key="2">
    <source>
        <dbReference type="ARBA" id="ARBA00022801"/>
    </source>
</evidence>
<dbReference type="GO" id="GO:0005829">
    <property type="term" value="C:cytosol"/>
    <property type="evidence" value="ECO:0007669"/>
    <property type="project" value="TreeGrafter"/>
</dbReference>
<evidence type="ECO:0000313" key="4">
    <source>
        <dbReference type="EMBL" id="SFP92646.1"/>
    </source>
</evidence>